<dbReference type="UniPathway" id="UPA00214"/>
<dbReference type="PANTHER" id="PTHR43725:SF47">
    <property type="entry name" value="UDP-GLUCOSE 4-EPIMERASE"/>
    <property type="match status" value="1"/>
</dbReference>
<evidence type="ECO:0000256" key="7">
    <source>
        <dbReference type="ARBA" id="ARBA00023027"/>
    </source>
</evidence>
<evidence type="ECO:0000256" key="9">
    <source>
        <dbReference type="ARBA" id="ARBA00023235"/>
    </source>
</evidence>
<evidence type="ECO:0000256" key="8">
    <source>
        <dbReference type="ARBA" id="ARBA00023144"/>
    </source>
</evidence>
<dbReference type="SUPFAM" id="SSF51735">
    <property type="entry name" value="NAD(P)-binding Rossmann-fold domains"/>
    <property type="match status" value="1"/>
</dbReference>
<dbReference type="PRINTS" id="PR01713">
    <property type="entry name" value="NUCEPIMERASE"/>
</dbReference>
<evidence type="ECO:0000256" key="5">
    <source>
        <dbReference type="ARBA" id="ARBA00013189"/>
    </source>
</evidence>
<feature type="domain" description="NAD-dependent epimerase/dehydratase" evidence="11">
    <location>
        <begin position="4"/>
        <end position="251"/>
    </location>
</feature>
<evidence type="ECO:0000256" key="6">
    <source>
        <dbReference type="ARBA" id="ARBA00018569"/>
    </source>
</evidence>
<comment type="caution">
    <text evidence="12">The sequence shown here is derived from an EMBL/GenBank/DDBJ whole genome shotgun (WGS) entry which is preliminary data.</text>
</comment>
<name>A0A5M6CJ48_9BACT</name>
<keyword evidence="8" id="KW-0299">Galactose metabolism</keyword>
<dbReference type="Proteomes" id="UP000323632">
    <property type="component" value="Unassembled WGS sequence"/>
</dbReference>
<gene>
    <name evidence="12" type="primary">galE</name>
    <name evidence="12" type="ORF">F0919_10630</name>
</gene>
<dbReference type="AlphaFoldDB" id="A0A5M6CJ48"/>
<comment type="cofactor">
    <cofactor evidence="2 10">
        <name>NAD(+)</name>
        <dbReference type="ChEBI" id="CHEBI:57540"/>
    </cofactor>
</comment>
<dbReference type="Gene3D" id="3.90.25.10">
    <property type="entry name" value="UDP-galactose 4-epimerase, domain 1"/>
    <property type="match status" value="1"/>
</dbReference>
<evidence type="ECO:0000313" key="12">
    <source>
        <dbReference type="EMBL" id="KAA5535043.1"/>
    </source>
</evidence>
<comment type="pathway">
    <text evidence="3 10">Carbohydrate metabolism; galactose metabolism.</text>
</comment>
<comment type="subunit">
    <text evidence="10">Homodimer.</text>
</comment>
<evidence type="ECO:0000313" key="13">
    <source>
        <dbReference type="Proteomes" id="UP000323632"/>
    </source>
</evidence>
<organism evidence="12 13">
    <name type="scientific">Taibaiella lutea</name>
    <dbReference type="NCBI Taxonomy" id="2608001"/>
    <lineage>
        <taxon>Bacteria</taxon>
        <taxon>Pseudomonadati</taxon>
        <taxon>Bacteroidota</taxon>
        <taxon>Chitinophagia</taxon>
        <taxon>Chitinophagales</taxon>
        <taxon>Chitinophagaceae</taxon>
        <taxon>Taibaiella</taxon>
    </lineage>
</organism>
<evidence type="ECO:0000256" key="1">
    <source>
        <dbReference type="ARBA" id="ARBA00000083"/>
    </source>
</evidence>
<comment type="catalytic activity">
    <reaction evidence="1 10">
        <text>UDP-alpha-D-glucose = UDP-alpha-D-galactose</text>
        <dbReference type="Rhea" id="RHEA:22168"/>
        <dbReference type="ChEBI" id="CHEBI:58885"/>
        <dbReference type="ChEBI" id="CHEBI:66914"/>
        <dbReference type="EC" id="5.1.3.2"/>
    </reaction>
</comment>
<keyword evidence="7 10" id="KW-0520">NAD</keyword>
<dbReference type="InterPro" id="IPR001509">
    <property type="entry name" value="Epimerase_deHydtase"/>
</dbReference>
<keyword evidence="10" id="KW-0119">Carbohydrate metabolism</keyword>
<dbReference type="GO" id="GO:0003978">
    <property type="term" value="F:UDP-glucose 4-epimerase activity"/>
    <property type="evidence" value="ECO:0007669"/>
    <property type="project" value="UniProtKB-UniRule"/>
</dbReference>
<dbReference type="NCBIfam" id="TIGR01179">
    <property type="entry name" value="galE"/>
    <property type="match status" value="1"/>
</dbReference>
<dbReference type="InterPro" id="IPR036291">
    <property type="entry name" value="NAD(P)-bd_dom_sf"/>
</dbReference>
<dbReference type="PANTHER" id="PTHR43725">
    <property type="entry name" value="UDP-GLUCOSE 4-EPIMERASE"/>
    <property type="match status" value="1"/>
</dbReference>
<keyword evidence="13" id="KW-1185">Reference proteome</keyword>
<dbReference type="Gene3D" id="3.40.50.720">
    <property type="entry name" value="NAD(P)-binding Rossmann-like Domain"/>
    <property type="match status" value="1"/>
</dbReference>
<evidence type="ECO:0000256" key="4">
    <source>
        <dbReference type="ARBA" id="ARBA00007637"/>
    </source>
</evidence>
<reference evidence="12 13" key="1">
    <citation type="submission" date="2019-09" db="EMBL/GenBank/DDBJ databases">
        <title>Genome sequence and assembly of Taibaiella sp.</title>
        <authorList>
            <person name="Chhetri G."/>
        </authorList>
    </citation>
    <scope>NUCLEOTIDE SEQUENCE [LARGE SCALE GENOMIC DNA]</scope>
    <source>
        <strain evidence="12 13">KVB11</strain>
    </source>
</reference>
<accession>A0A5M6CJ48</accession>
<dbReference type="GO" id="GO:0006012">
    <property type="term" value="P:galactose metabolic process"/>
    <property type="evidence" value="ECO:0007669"/>
    <property type="project" value="UniProtKB-UniPathway"/>
</dbReference>
<evidence type="ECO:0000259" key="11">
    <source>
        <dbReference type="Pfam" id="PF01370"/>
    </source>
</evidence>
<dbReference type="RefSeq" id="WP_150032721.1">
    <property type="nucleotide sequence ID" value="NZ_VWSH01000002.1"/>
</dbReference>
<dbReference type="EMBL" id="VWSH01000002">
    <property type="protein sequence ID" value="KAA5535043.1"/>
    <property type="molecule type" value="Genomic_DNA"/>
</dbReference>
<evidence type="ECO:0000256" key="2">
    <source>
        <dbReference type="ARBA" id="ARBA00001911"/>
    </source>
</evidence>
<dbReference type="EC" id="5.1.3.2" evidence="5 10"/>
<keyword evidence="9 10" id="KW-0413">Isomerase</keyword>
<sequence length="346" mass="38243">MKKILVTGGCGYIGSHTIVDLINNGYEVISIDNLSRGFQQTINGVSAIVGKTVKNYIVDICNLEDVRAVFEENLDIVGIIHFAAYKSVPESVSQPLEYFRNNITSLLNILECAKEYDVKNIVFSSSCSVYGNADVLPVTEATPLKEVQSPYARTKVMGEEICGDYIKANPGFKVILLRYFNPVGAHPTSLIGELNQKPENLVPIITQTAIGKRDSMTVFGNDYDTRDGSCIRDYIHVMDIANAHTKAVTKSIADELPSDCELYNLGTGNGVTVLELIKTFEEVSKTKLNYTIGGRREGDIIAVYANNDKAKNELGWNCQYNVEAMMDTAWKWELQLASTAKKVLLN</sequence>
<dbReference type="GO" id="GO:0005829">
    <property type="term" value="C:cytosol"/>
    <property type="evidence" value="ECO:0007669"/>
    <property type="project" value="TreeGrafter"/>
</dbReference>
<protein>
    <recommendedName>
        <fullName evidence="6 10">UDP-glucose 4-epimerase</fullName>
        <ecNumber evidence="5 10">5.1.3.2</ecNumber>
    </recommendedName>
</protein>
<evidence type="ECO:0000256" key="3">
    <source>
        <dbReference type="ARBA" id="ARBA00004947"/>
    </source>
</evidence>
<dbReference type="CDD" id="cd05247">
    <property type="entry name" value="UDP_G4E_1_SDR_e"/>
    <property type="match status" value="1"/>
</dbReference>
<dbReference type="Pfam" id="PF01370">
    <property type="entry name" value="Epimerase"/>
    <property type="match status" value="1"/>
</dbReference>
<evidence type="ECO:0000256" key="10">
    <source>
        <dbReference type="RuleBase" id="RU366046"/>
    </source>
</evidence>
<comment type="similarity">
    <text evidence="4 10">Belongs to the NAD(P)-dependent epimerase/dehydratase family.</text>
</comment>
<dbReference type="InterPro" id="IPR005886">
    <property type="entry name" value="UDP_G4E"/>
</dbReference>
<proteinExistence type="inferred from homology"/>